<comment type="caution">
    <text evidence="2">The sequence shown here is derived from an EMBL/GenBank/DDBJ whole genome shotgun (WGS) entry which is preliminary data.</text>
</comment>
<organism evidence="2 3">
    <name type="scientific">Cirrhinus mrigala</name>
    <name type="common">Mrigala</name>
    <dbReference type="NCBI Taxonomy" id="683832"/>
    <lineage>
        <taxon>Eukaryota</taxon>
        <taxon>Metazoa</taxon>
        <taxon>Chordata</taxon>
        <taxon>Craniata</taxon>
        <taxon>Vertebrata</taxon>
        <taxon>Euteleostomi</taxon>
        <taxon>Actinopterygii</taxon>
        <taxon>Neopterygii</taxon>
        <taxon>Teleostei</taxon>
        <taxon>Ostariophysi</taxon>
        <taxon>Cypriniformes</taxon>
        <taxon>Cyprinidae</taxon>
        <taxon>Labeoninae</taxon>
        <taxon>Labeonini</taxon>
        <taxon>Cirrhinus</taxon>
    </lineage>
</organism>
<sequence>GDDFGSPTSVTFPSSINSELHRPIIIPTTQSSFGPQNRPPLREDVLPPNSVSESPLELDSISISKRPEGKSDPDLVCSLGRMVLDGGVNGASVDGLQEEGGEQAVLEVPDTAALLPLHDPDLYLETVKSTRSVPAYTEVAYPDYFGHVALNLREPILERVY</sequence>
<protein>
    <submittedName>
        <fullName evidence="2">Uncharacterized protein</fullName>
    </submittedName>
</protein>
<feature type="compositionally biased region" description="Polar residues" evidence="1">
    <location>
        <begin position="1"/>
        <end position="18"/>
    </location>
</feature>
<evidence type="ECO:0000313" key="3">
    <source>
        <dbReference type="Proteomes" id="UP001529510"/>
    </source>
</evidence>
<reference evidence="2 3" key="1">
    <citation type="submission" date="2024-05" db="EMBL/GenBank/DDBJ databases">
        <title>Genome sequencing and assembly of Indian major carp, Cirrhinus mrigala (Hamilton, 1822).</title>
        <authorList>
            <person name="Mohindra V."/>
            <person name="Chowdhury L.M."/>
            <person name="Lal K."/>
            <person name="Jena J.K."/>
        </authorList>
    </citation>
    <scope>NUCLEOTIDE SEQUENCE [LARGE SCALE GENOMIC DNA]</scope>
    <source>
        <strain evidence="2">CM1030</strain>
        <tissue evidence="2">Blood</tissue>
    </source>
</reference>
<feature type="non-terminal residue" evidence="2">
    <location>
        <position position="1"/>
    </location>
</feature>
<evidence type="ECO:0000313" key="2">
    <source>
        <dbReference type="EMBL" id="KAL0186317.1"/>
    </source>
</evidence>
<evidence type="ECO:0000256" key="1">
    <source>
        <dbReference type="SAM" id="MobiDB-lite"/>
    </source>
</evidence>
<name>A0ABD0QJF6_CIRMR</name>
<feature type="region of interest" description="Disordered" evidence="1">
    <location>
        <begin position="1"/>
        <end position="72"/>
    </location>
</feature>
<feature type="non-terminal residue" evidence="2">
    <location>
        <position position="161"/>
    </location>
</feature>
<dbReference type="Proteomes" id="UP001529510">
    <property type="component" value="Unassembled WGS sequence"/>
</dbReference>
<accession>A0ABD0QJF6</accession>
<gene>
    <name evidence="2" type="ORF">M9458_017987</name>
</gene>
<dbReference type="AlphaFoldDB" id="A0ABD0QJF6"/>
<dbReference type="EMBL" id="JAMKFB020000008">
    <property type="protein sequence ID" value="KAL0186317.1"/>
    <property type="molecule type" value="Genomic_DNA"/>
</dbReference>
<keyword evidence="3" id="KW-1185">Reference proteome</keyword>
<proteinExistence type="predicted"/>